<protein>
    <submittedName>
        <fullName evidence="2">Uncharacterized protein</fullName>
    </submittedName>
</protein>
<feature type="compositionally biased region" description="Low complexity" evidence="1">
    <location>
        <begin position="1"/>
        <end position="20"/>
    </location>
</feature>
<feature type="region of interest" description="Disordered" evidence="1">
    <location>
        <begin position="1"/>
        <end position="35"/>
    </location>
</feature>
<dbReference type="InParanoid" id="A0A1Z5RPR0"/>
<dbReference type="Pfam" id="PF03087">
    <property type="entry name" value="BPS1"/>
    <property type="match status" value="1"/>
</dbReference>
<organism evidence="2 3">
    <name type="scientific">Sorghum bicolor</name>
    <name type="common">Sorghum</name>
    <name type="synonym">Sorghum vulgare</name>
    <dbReference type="NCBI Taxonomy" id="4558"/>
    <lineage>
        <taxon>Eukaryota</taxon>
        <taxon>Viridiplantae</taxon>
        <taxon>Streptophyta</taxon>
        <taxon>Embryophyta</taxon>
        <taxon>Tracheophyta</taxon>
        <taxon>Spermatophyta</taxon>
        <taxon>Magnoliopsida</taxon>
        <taxon>Liliopsida</taxon>
        <taxon>Poales</taxon>
        <taxon>Poaceae</taxon>
        <taxon>PACMAD clade</taxon>
        <taxon>Panicoideae</taxon>
        <taxon>Andropogonodae</taxon>
        <taxon>Andropogoneae</taxon>
        <taxon>Sorghinae</taxon>
        <taxon>Sorghum</taxon>
    </lineage>
</organism>
<evidence type="ECO:0000313" key="3">
    <source>
        <dbReference type="Proteomes" id="UP000000768"/>
    </source>
</evidence>
<dbReference type="Gramene" id="OQU85581">
    <property type="protein sequence ID" value="OQU85581"/>
    <property type="gene ID" value="SORBI_3004G276133"/>
</dbReference>
<name>A0A1Z5RPR0_SORBI</name>
<reference evidence="2 3" key="1">
    <citation type="journal article" date="2009" name="Nature">
        <title>The Sorghum bicolor genome and the diversification of grasses.</title>
        <authorList>
            <person name="Paterson A.H."/>
            <person name="Bowers J.E."/>
            <person name="Bruggmann R."/>
            <person name="Dubchak I."/>
            <person name="Grimwood J."/>
            <person name="Gundlach H."/>
            <person name="Haberer G."/>
            <person name="Hellsten U."/>
            <person name="Mitros T."/>
            <person name="Poliakov A."/>
            <person name="Schmutz J."/>
            <person name="Spannagl M."/>
            <person name="Tang H."/>
            <person name="Wang X."/>
            <person name="Wicker T."/>
            <person name="Bharti A.K."/>
            <person name="Chapman J."/>
            <person name="Feltus F.A."/>
            <person name="Gowik U."/>
            <person name="Grigoriev I.V."/>
            <person name="Lyons E."/>
            <person name="Maher C.A."/>
            <person name="Martis M."/>
            <person name="Narechania A."/>
            <person name="Otillar R.P."/>
            <person name="Penning B.W."/>
            <person name="Salamov A.A."/>
            <person name="Wang Y."/>
            <person name="Zhang L."/>
            <person name="Carpita N.C."/>
            <person name="Freeling M."/>
            <person name="Gingle A.R."/>
            <person name="Hash C.T."/>
            <person name="Keller B."/>
            <person name="Klein P."/>
            <person name="Kresovich S."/>
            <person name="McCann M.C."/>
            <person name="Ming R."/>
            <person name="Peterson D.G."/>
            <person name="Mehboob-ur-Rahman"/>
            <person name="Ware D."/>
            <person name="Westhoff P."/>
            <person name="Mayer K.F."/>
            <person name="Messing J."/>
            <person name="Rokhsar D.S."/>
        </authorList>
    </citation>
    <scope>NUCLEOTIDE SEQUENCE [LARGE SCALE GENOMIC DNA]</scope>
    <source>
        <strain evidence="3">cv. BTx623</strain>
    </source>
</reference>
<proteinExistence type="predicted"/>
<dbReference type="AlphaFoldDB" id="A0A1Z5RPR0"/>
<reference evidence="3" key="2">
    <citation type="journal article" date="2018" name="Plant J.">
        <title>The Sorghum bicolor reference genome: improved assembly, gene annotations, a transcriptome atlas, and signatures of genome organization.</title>
        <authorList>
            <person name="McCormick R.F."/>
            <person name="Truong S.K."/>
            <person name="Sreedasyam A."/>
            <person name="Jenkins J."/>
            <person name="Shu S."/>
            <person name="Sims D."/>
            <person name="Kennedy M."/>
            <person name="Amirebrahimi M."/>
            <person name="Weers B.D."/>
            <person name="McKinley B."/>
            <person name="Mattison A."/>
            <person name="Morishige D.T."/>
            <person name="Grimwood J."/>
            <person name="Schmutz J."/>
            <person name="Mullet J.E."/>
        </authorList>
    </citation>
    <scope>NUCLEOTIDE SEQUENCE [LARGE SCALE GENOMIC DNA]</scope>
    <source>
        <strain evidence="3">cv. BTx623</strain>
    </source>
</reference>
<keyword evidence="3" id="KW-1185">Reference proteome</keyword>
<dbReference type="Proteomes" id="UP000000768">
    <property type="component" value="Chromosome 4"/>
</dbReference>
<dbReference type="GO" id="GO:0048364">
    <property type="term" value="P:root development"/>
    <property type="evidence" value="ECO:0007669"/>
    <property type="project" value="InterPro"/>
</dbReference>
<accession>A0A1Z5RPR0</accession>
<gene>
    <name evidence="2" type="ORF">SORBI_3004G276133</name>
</gene>
<dbReference type="EMBL" id="CM000763">
    <property type="protein sequence ID" value="OQU85581.1"/>
    <property type="molecule type" value="Genomic_DNA"/>
</dbReference>
<dbReference type="InterPro" id="IPR004320">
    <property type="entry name" value="BPS1_pln"/>
</dbReference>
<sequence>MHVSIPTSSLSLPLTSLTVGPSPPRSRRPLPGCRLQKRKSIPINDRIPLGRPRRRAPLARGPPRRAELLLLQEPHAALHAASADATTDHLLDGLLALADTHGTFWEALLDLRCHVAEVQAILRLCKMALLDFLVRTQRDAEKDIACLASSACTAARLSQESGLCDTR</sequence>
<dbReference type="GO" id="GO:0048367">
    <property type="term" value="P:shoot system development"/>
    <property type="evidence" value="ECO:0007669"/>
    <property type="project" value="InterPro"/>
</dbReference>
<evidence type="ECO:0000313" key="2">
    <source>
        <dbReference type="EMBL" id="OQU85581.1"/>
    </source>
</evidence>
<evidence type="ECO:0000256" key="1">
    <source>
        <dbReference type="SAM" id="MobiDB-lite"/>
    </source>
</evidence>